<keyword evidence="5" id="KW-0520">NAD</keyword>
<dbReference type="AlphaFoldDB" id="A0A2K1WSR6"/>
<evidence type="ECO:0000256" key="5">
    <source>
        <dbReference type="ARBA" id="ARBA00023027"/>
    </source>
</evidence>
<reference evidence="8 9" key="1">
    <citation type="journal article" date="2006" name="Science">
        <title>The genome of black cottonwood, Populus trichocarpa (Torr. &amp; Gray).</title>
        <authorList>
            <person name="Tuskan G.A."/>
            <person name="Difazio S."/>
            <person name="Jansson S."/>
            <person name="Bohlmann J."/>
            <person name="Grigoriev I."/>
            <person name="Hellsten U."/>
            <person name="Putnam N."/>
            <person name="Ralph S."/>
            <person name="Rombauts S."/>
            <person name="Salamov A."/>
            <person name="Schein J."/>
            <person name="Sterck L."/>
            <person name="Aerts A."/>
            <person name="Bhalerao R.R."/>
            <person name="Bhalerao R.P."/>
            <person name="Blaudez D."/>
            <person name="Boerjan W."/>
            <person name="Brun A."/>
            <person name="Brunner A."/>
            <person name="Busov V."/>
            <person name="Campbell M."/>
            <person name="Carlson J."/>
            <person name="Chalot M."/>
            <person name="Chapman J."/>
            <person name="Chen G.L."/>
            <person name="Cooper D."/>
            <person name="Coutinho P.M."/>
            <person name="Couturier J."/>
            <person name="Covert S."/>
            <person name="Cronk Q."/>
            <person name="Cunningham R."/>
            <person name="Davis J."/>
            <person name="Degroeve S."/>
            <person name="Dejardin A."/>
            <person name="Depamphilis C."/>
            <person name="Detter J."/>
            <person name="Dirks B."/>
            <person name="Dubchak I."/>
            <person name="Duplessis S."/>
            <person name="Ehlting J."/>
            <person name="Ellis B."/>
            <person name="Gendler K."/>
            <person name="Goodstein D."/>
            <person name="Gribskov M."/>
            <person name="Grimwood J."/>
            <person name="Groover A."/>
            <person name="Gunter L."/>
            <person name="Hamberger B."/>
            <person name="Heinze B."/>
            <person name="Helariutta Y."/>
            <person name="Henrissat B."/>
            <person name="Holligan D."/>
            <person name="Holt R."/>
            <person name="Huang W."/>
            <person name="Islam-Faridi N."/>
            <person name="Jones S."/>
            <person name="Jones-Rhoades M."/>
            <person name="Jorgensen R."/>
            <person name="Joshi C."/>
            <person name="Kangasjarvi J."/>
            <person name="Karlsson J."/>
            <person name="Kelleher C."/>
            <person name="Kirkpatrick R."/>
            <person name="Kirst M."/>
            <person name="Kohler A."/>
            <person name="Kalluri U."/>
            <person name="Larimer F."/>
            <person name="Leebens-Mack J."/>
            <person name="Leple J.C."/>
            <person name="Locascio P."/>
            <person name="Lou Y."/>
            <person name="Lucas S."/>
            <person name="Martin F."/>
            <person name="Montanini B."/>
            <person name="Napoli C."/>
            <person name="Nelson D.R."/>
            <person name="Nelson C."/>
            <person name="Nieminen K."/>
            <person name="Nilsson O."/>
            <person name="Pereda V."/>
            <person name="Peter G."/>
            <person name="Philippe R."/>
            <person name="Pilate G."/>
            <person name="Poliakov A."/>
            <person name="Razumovskaya J."/>
            <person name="Richardson P."/>
            <person name="Rinaldi C."/>
            <person name="Ritland K."/>
            <person name="Rouze P."/>
            <person name="Ryaboy D."/>
            <person name="Schmutz J."/>
            <person name="Schrader J."/>
            <person name="Segerman B."/>
            <person name="Shin H."/>
            <person name="Siddiqui A."/>
            <person name="Sterky F."/>
            <person name="Terry A."/>
            <person name="Tsai C.J."/>
            <person name="Uberbacher E."/>
            <person name="Unneberg P."/>
            <person name="Vahala J."/>
            <person name="Wall K."/>
            <person name="Wessler S."/>
            <person name="Yang G."/>
            <person name="Yin T."/>
            <person name="Douglas C."/>
            <person name="Marra M."/>
            <person name="Sandberg G."/>
            <person name="Van de Peer Y."/>
            <person name="Rokhsar D."/>
        </authorList>
    </citation>
    <scope>NUCLEOTIDE SEQUENCE [LARGE SCALE GENOMIC DNA]</scope>
    <source>
        <strain evidence="9">cv. Nisqually</strain>
    </source>
</reference>
<dbReference type="Gene3D" id="3.40.50.10140">
    <property type="entry name" value="Toll/interleukin-1 receptor homology (TIR) domain"/>
    <property type="match status" value="1"/>
</dbReference>
<organism evidence="8 9">
    <name type="scientific">Populus trichocarpa</name>
    <name type="common">Western balsam poplar</name>
    <name type="synonym">Populus balsamifera subsp. trichocarpa</name>
    <dbReference type="NCBI Taxonomy" id="3694"/>
    <lineage>
        <taxon>Eukaryota</taxon>
        <taxon>Viridiplantae</taxon>
        <taxon>Streptophyta</taxon>
        <taxon>Embryophyta</taxon>
        <taxon>Tracheophyta</taxon>
        <taxon>Spermatophyta</taxon>
        <taxon>Magnoliopsida</taxon>
        <taxon>eudicotyledons</taxon>
        <taxon>Gunneridae</taxon>
        <taxon>Pentapetalae</taxon>
        <taxon>rosids</taxon>
        <taxon>fabids</taxon>
        <taxon>Malpighiales</taxon>
        <taxon>Salicaceae</taxon>
        <taxon>Saliceae</taxon>
        <taxon>Populus</taxon>
    </lineage>
</organism>
<dbReference type="GO" id="GO:0006952">
    <property type="term" value="P:defense response"/>
    <property type="evidence" value="ECO:0007669"/>
    <property type="project" value="InterPro"/>
</dbReference>
<protein>
    <recommendedName>
        <fullName evidence="1">ADP-ribosyl cyclase/cyclic ADP-ribose hydrolase</fullName>
        <ecNumber evidence="1">3.2.2.6</ecNumber>
    </recommendedName>
</protein>
<dbReference type="InParanoid" id="A0A2K1WSR6"/>
<keyword evidence="4" id="KW-0378">Hydrolase</keyword>
<dbReference type="InterPro" id="IPR035897">
    <property type="entry name" value="Toll_tir_struct_dom_sf"/>
</dbReference>
<evidence type="ECO:0000256" key="4">
    <source>
        <dbReference type="ARBA" id="ARBA00022801"/>
    </source>
</evidence>
<evidence type="ECO:0000313" key="9">
    <source>
        <dbReference type="Proteomes" id="UP000006729"/>
    </source>
</evidence>
<dbReference type="PANTHER" id="PTHR11017">
    <property type="entry name" value="LEUCINE-RICH REPEAT-CONTAINING PROTEIN"/>
    <property type="match status" value="1"/>
</dbReference>
<proteinExistence type="predicted"/>
<dbReference type="ExpressionAtlas" id="A0A2K1WSR6">
    <property type="expression patterns" value="baseline"/>
</dbReference>
<dbReference type="Gene3D" id="3.40.50.300">
    <property type="entry name" value="P-loop containing nucleotide triphosphate hydrolases"/>
    <property type="match status" value="1"/>
</dbReference>
<keyword evidence="9" id="KW-1185">Reference proteome</keyword>
<comment type="catalytic activity">
    <reaction evidence="6">
        <text>NAD(+) + H2O = ADP-D-ribose + nicotinamide + H(+)</text>
        <dbReference type="Rhea" id="RHEA:16301"/>
        <dbReference type="ChEBI" id="CHEBI:15377"/>
        <dbReference type="ChEBI" id="CHEBI:15378"/>
        <dbReference type="ChEBI" id="CHEBI:17154"/>
        <dbReference type="ChEBI" id="CHEBI:57540"/>
        <dbReference type="ChEBI" id="CHEBI:57967"/>
        <dbReference type="EC" id="3.2.2.6"/>
    </reaction>
    <physiologicalReaction direction="left-to-right" evidence="6">
        <dbReference type="Rhea" id="RHEA:16302"/>
    </physiologicalReaction>
</comment>
<evidence type="ECO:0000256" key="6">
    <source>
        <dbReference type="ARBA" id="ARBA00047304"/>
    </source>
</evidence>
<dbReference type="InterPro" id="IPR027417">
    <property type="entry name" value="P-loop_NTPase"/>
</dbReference>
<evidence type="ECO:0000313" key="8">
    <source>
        <dbReference type="EMBL" id="PNS91565.1"/>
    </source>
</evidence>
<accession>A0A2K1WSR6</accession>
<dbReference type="Pfam" id="PF23282">
    <property type="entry name" value="WHD_ROQ1"/>
    <property type="match status" value="1"/>
</dbReference>
<keyword evidence="2" id="KW-0433">Leucine-rich repeat</keyword>
<dbReference type="SUPFAM" id="SSF52540">
    <property type="entry name" value="P-loop containing nucleoside triphosphate hydrolases"/>
    <property type="match status" value="1"/>
</dbReference>
<dbReference type="SUPFAM" id="SSF52058">
    <property type="entry name" value="L domain-like"/>
    <property type="match status" value="1"/>
</dbReference>
<dbReference type="EC" id="3.2.2.6" evidence="1"/>
<gene>
    <name evidence="8" type="ORF">POPTR_019G114800</name>
</gene>
<dbReference type="GO" id="GO:0007165">
    <property type="term" value="P:signal transduction"/>
    <property type="evidence" value="ECO:0007669"/>
    <property type="project" value="InterPro"/>
</dbReference>
<dbReference type="PROSITE" id="PS50104">
    <property type="entry name" value="TIR"/>
    <property type="match status" value="1"/>
</dbReference>
<dbReference type="EMBL" id="CM009308">
    <property type="protein sequence ID" value="PNS91565.1"/>
    <property type="molecule type" value="Genomic_DNA"/>
</dbReference>
<dbReference type="SUPFAM" id="SSF52200">
    <property type="entry name" value="Toll/Interleukin receptor TIR domain"/>
    <property type="match status" value="1"/>
</dbReference>
<evidence type="ECO:0000256" key="2">
    <source>
        <dbReference type="ARBA" id="ARBA00022614"/>
    </source>
</evidence>
<name>A0A2K1WSR6_POPTR</name>
<dbReference type="Pfam" id="PF20160">
    <property type="entry name" value="C-JID"/>
    <property type="match status" value="1"/>
</dbReference>
<evidence type="ECO:0000256" key="3">
    <source>
        <dbReference type="ARBA" id="ARBA00022737"/>
    </source>
</evidence>
<keyword evidence="3" id="KW-0677">Repeat</keyword>
<dbReference type="STRING" id="3694.A0A2K1WSR6"/>
<dbReference type="InterPro" id="IPR000157">
    <property type="entry name" value="TIR_dom"/>
</dbReference>
<dbReference type="Pfam" id="PF00931">
    <property type="entry name" value="NB-ARC"/>
    <property type="match status" value="1"/>
</dbReference>
<dbReference type="InterPro" id="IPR032675">
    <property type="entry name" value="LRR_dom_sf"/>
</dbReference>
<dbReference type="Gene3D" id="3.80.10.10">
    <property type="entry name" value="Ribonuclease Inhibitor"/>
    <property type="match status" value="1"/>
</dbReference>
<sequence length="801" mass="90804">MFAYISQSPSTPSTLTTGHPKGIKHDVFLSFSEQDTLAGFTSHLYAALDRKQILTFIDYQLVRGDEISASLLRTIEEAKLSVIVFSENYASSKWCLEELVRIFECRKNNGQIVIPVFYKVDPTHLRHQTGSFGDAFARLIRNKALTLEEVQSFRDALTDAANLSGWSLGNSGPESEFIEKIVGDVLKKLHAMSSSHTMTGLFGIDVRVSKVESLLNMESPDVLIIGIWVMGGIGKTTIAEVVRDNIRSRFERIFFANLRQKSDLRRKFLKRLLGQETLNTMGSLSFRDSFVRDRLRRIKVFIVLDDVDDLMRLDEWRDLLDGRNSSFGPGSKVLITSRNKQVLTNVVDQTYKVGGLNYEEAIQLFSSKALKTCIPTIDYRHLIEKIGRHVQGNPLALKVLGSSLYGKSIEEWHSALNKLAQHPQIEKALRISYDGLDSEQKSIFLDIAHFFKGRMLILDCFYGRSVKFDISTLIDKCLISIAKDSLFGDKLEMHDLEFIEELNLSGTAIKEVPSSIQFLTRLIMLDMSGCSELESLPEITVPMKSLLYLIMSKTGIKEIPLISFKHMISLWSLKLDGTPIKVLPELPPSLSRLRTHDCASLETVTSIINIGSLWDFTNCFKLDQKPLVAAMHLKIQSGEEIPDGRIQMVLPGSEIPEWFGNKGIGSSLTIRLPSNCHQLKGIAFCLVFLVPLPFYKVYYNYHVKSKNGKHDEVVFASREELTLTDVLVSCDSYHMILHYELELVKHLRKHSGNEVTFKFYHLEEDDCGRKLGRDIRRPFKLKSCGVYLHFDENLLADTDLP</sequence>
<dbReference type="InterPro" id="IPR044974">
    <property type="entry name" value="Disease_R_plants"/>
</dbReference>
<dbReference type="InterPro" id="IPR058192">
    <property type="entry name" value="WHD_ROQ1-like"/>
</dbReference>
<dbReference type="FunFam" id="3.40.50.10140:FF:000007">
    <property type="entry name" value="Disease resistance protein (TIR-NBS-LRR class)"/>
    <property type="match status" value="1"/>
</dbReference>
<dbReference type="PRINTS" id="PR00364">
    <property type="entry name" value="DISEASERSIST"/>
</dbReference>
<dbReference type="PANTHER" id="PTHR11017:SF479">
    <property type="entry name" value="DISEASE RESISTANCE PROTEIN (TIR-NBS-LRR CLASS) FAMILY"/>
    <property type="match status" value="1"/>
</dbReference>
<dbReference type="SMART" id="SM00255">
    <property type="entry name" value="TIR"/>
    <property type="match status" value="1"/>
</dbReference>
<evidence type="ECO:0000256" key="1">
    <source>
        <dbReference type="ARBA" id="ARBA00011982"/>
    </source>
</evidence>
<feature type="domain" description="TIR" evidence="7">
    <location>
        <begin position="23"/>
        <end position="189"/>
    </location>
</feature>
<dbReference type="Gene3D" id="1.10.8.430">
    <property type="entry name" value="Helical domain of apoptotic protease-activating factors"/>
    <property type="match status" value="1"/>
</dbReference>
<dbReference type="InterPro" id="IPR042197">
    <property type="entry name" value="Apaf_helical"/>
</dbReference>
<dbReference type="Proteomes" id="UP000006729">
    <property type="component" value="Chromosome 19"/>
</dbReference>
<dbReference type="Pfam" id="PF01582">
    <property type="entry name" value="TIR"/>
    <property type="match status" value="1"/>
</dbReference>
<dbReference type="InterPro" id="IPR002182">
    <property type="entry name" value="NB-ARC"/>
</dbReference>
<evidence type="ECO:0000259" key="7">
    <source>
        <dbReference type="PROSITE" id="PS50104"/>
    </source>
</evidence>
<dbReference type="FunCoup" id="A0A2K1WSR6">
    <property type="interactions" value="259"/>
</dbReference>
<dbReference type="GO" id="GO:0043531">
    <property type="term" value="F:ADP binding"/>
    <property type="evidence" value="ECO:0007669"/>
    <property type="project" value="InterPro"/>
</dbReference>
<dbReference type="InterPro" id="IPR045344">
    <property type="entry name" value="C-JID"/>
</dbReference>
<dbReference type="GO" id="GO:0061809">
    <property type="term" value="F:NAD+ nucleosidase activity, cyclic ADP-ribose generating"/>
    <property type="evidence" value="ECO:0007669"/>
    <property type="project" value="UniProtKB-EC"/>
</dbReference>